<dbReference type="Proteomes" id="UP001266305">
    <property type="component" value="Unassembled WGS sequence"/>
</dbReference>
<gene>
    <name evidence="2" type="ORF">P7K49_013545</name>
</gene>
<evidence type="ECO:0000313" key="2">
    <source>
        <dbReference type="EMBL" id="KAK2108380.1"/>
    </source>
</evidence>
<feature type="transmembrane region" description="Helical" evidence="1">
    <location>
        <begin position="103"/>
        <end position="126"/>
    </location>
</feature>
<name>A0ABQ9VG80_SAGOE</name>
<evidence type="ECO:0000313" key="3">
    <source>
        <dbReference type="Proteomes" id="UP001266305"/>
    </source>
</evidence>
<evidence type="ECO:0008006" key="4">
    <source>
        <dbReference type="Google" id="ProtNLM"/>
    </source>
</evidence>
<evidence type="ECO:0000256" key="1">
    <source>
        <dbReference type="SAM" id="Phobius"/>
    </source>
</evidence>
<dbReference type="EMBL" id="JASSZA010000006">
    <property type="protein sequence ID" value="KAK2108380.1"/>
    <property type="molecule type" value="Genomic_DNA"/>
</dbReference>
<comment type="caution">
    <text evidence="2">The sequence shown here is derived from an EMBL/GenBank/DDBJ whole genome shotgun (WGS) entry which is preliminary data.</text>
</comment>
<reference evidence="2 3" key="1">
    <citation type="submission" date="2023-05" db="EMBL/GenBank/DDBJ databases">
        <title>B98-5 Cell Line De Novo Hybrid Assembly: An Optical Mapping Approach.</title>
        <authorList>
            <person name="Kananen K."/>
            <person name="Auerbach J.A."/>
            <person name="Kautto E."/>
            <person name="Blachly J.S."/>
        </authorList>
    </citation>
    <scope>NUCLEOTIDE SEQUENCE [LARGE SCALE GENOMIC DNA]</scope>
    <source>
        <strain evidence="2">B95-8</strain>
        <tissue evidence="2">Cell line</tissue>
    </source>
</reference>
<accession>A0ABQ9VG80</accession>
<keyword evidence="3" id="KW-1185">Reference proteome</keyword>
<keyword evidence="1" id="KW-0472">Membrane</keyword>
<feature type="non-terminal residue" evidence="2">
    <location>
        <position position="214"/>
    </location>
</feature>
<proteinExistence type="predicted"/>
<organism evidence="2 3">
    <name type="scientific">Saguinus oedipus</name>
    <name type="common">Cotton-top tamarin</name>
    <name type="synonym">Oedipomidas oedipus</name>
    <dbReference type="NCBI Taxonomy" id="9490"/>
    <lineage>
        <taxon>Eukaryota</taxon>
        <taxon>Metazoa</taxon>
        <taxon>Chordata</taxon>
        <taxon>Craniata</taxon>
        <taxon>Vertebrata</taxon>
        <taxon>Euteleostomi</taxon>
        <taxon>Mammalia</taxon>
        <taxon>Eutheria</taxon>
        <taxon>Euarchontoglires</taxon>
        <taxon>Primates</taxon>
        <taxon>Haplorrhini</taxon>
        <taxon>Platyrrhini</taxon>
        <taxon>Cebidae</taxon>
        <taxon>Callitrichinae</taxon>
        <taxon>Saguinus</taxon>
    </lineage>
</organism>
<protein>
    <recommendedName>
        <fullName evidence="4">60S ribosomal protein L23a</fullName>
    </recommendedName>
</protein>
<dbReference type="Gene3D" id="3.30.70.330">
    <property type="match status" value="1"/>
</dbReference>
<dbReference type="InterPro" id="IPR012677">
    <property type="entry name" value="Nucleotide-bd_a/b_plait_sf"/>
</dbReference>
<sequence length="214" mass="23827">MALKAKKKPPAPRKAKAIAKALKAKKAALKGVHSHKKRSSCHCLLVAQDTIEQALKKLSDTDVEKKAYVRLAPDDDAMDVANKIGIIYTDYPKSHKEEPAISVVLRFMVLFCSGISCLASFLSPFFNQLNRSIWVVSEHSPTGLQIICVCCTLNEFTDEPLSLEEVKAGVKRYANIKQRLKKQQPKSWKTKVKGPGSARQRHLCEMISFPSGSY</sequence>
<keyword evidence="1" id="KW-0812">Transmembrane</keyword>
<keyword evidence="1" id="KW-1133">Transmembrane helix</keyword>